<evidence type="ECO:0000313" key="1">
    <source>
        <dbReference type="EMBL" id="KAH6933180.1"/>
    </source>
</evidence>
<organism evidence="1 2">
    <name type="scientific">Hyalomma asiaticum</name>
    <name type="common">Tick</name>
    <dbReference type="NCBI Taxonomy" id="266040"/>
    <lineage>
        <taxon>Eukaryota</taxon>
        <taxon>Metazoa</taxon>
        <taxon>Ecdysozoa</taxon>
        <taxon>Arthropoda</taxon>
        <taxon>Chelicerata</taxon>
        <taxon>Arachnida</taxon>
        <taxon>Acari</taxon>
        <taxon>Parasitiformes</taxon>
        <taxon>Ixodida</taxon>
        <taxon>Ixodoidea</taxon>
        <taxon>Ixodidae</taxon>
        <taxon>Hyalomminae</taxon>
        <taxon>Hyalomma</taxon>
    </lineage>
</organism>
<proteinExistence type="predicted"/>
<reference evidence="1" key="1">
    <citation type="submission" date="2020-05" db="EMBL/GenBank/DDBJ databases">
        <title>Large-scale comparative analyses of tick genomes elucidate their genetic diversity and vector capacities.</title>
        <authorList>
            <person name="Jia N."/>
            <person name="Wang J."/>
            <person name="Shi W."/>
            <person name="Du L."/>
            <person name="Sun Y."/>
            <person name="Zhan W."/>
            <person name="Jiang J."/>
            <person name="Wang Q."/>
            <person name="Zhang B."/>
            <person name="Ji P."/>
            <person name="Sakyi L.B."/>
            <person name="Cui X."/>
            <person name="Yuan T."/>
            <person name="Jiang B."/>
            <person name="Yang W."/>
            <person name="Lam T.T.-Y."/>
            <person name="Chang Q."/>
            <person name="Ding S."/>
            <person name="Wang X."/>
            <person name="Zhu J."/>
            <person name="Ruan X."/>
            <person name="Zhao L."/>
            <person name="Wei J."/>
            <person name="Que T."/>
            <person name="Du C."/>
            <person name="Cheng J."/>
            <person name="Dai P."/>
            <person name="Han X."/>
            <person name="Huang E."/>
            <person name="Gao Y."/>
            <person name="Liu J."/>
            <person name="Shao H."/>
            <person name="Ye R."/>
            <person name="Li L."/>
            <person name="Wei W."/>
            <person name="Wang X."/>
            <person name="Wang C."/>
            <person name="Yang T."/>
            <person name="Huo Q."/>
            <person name="Li W."/>
            <person name="Guo W."/>
            <person name="Chen H."/>
            <person name="Zhou L."/>
            <person name="Ni X."/>
            <person name="Tian J."/>
            <person name="Zhou Y."/>
            <person name="Sheng Y."/>
            <person name="Liu T."/>
            <person name="Pan Y."/>
            <person name="Xia L."/>
            <person name="Li J."/>
            <person name="Zhao F."/>
            <person name="Cao W."/>
        </authorList>
    </citation>
    <scope>NUCLEOTIDE SEQUENCE</scope>
    <source>
        <strain evidence="1">Hyas-2018</strain>
    </source>
</reference>
<name>A0ACB7SEZ9_HYAAI</name>
<dbReference type="Proteomes" id="UP000821845">
    <property type="component" value="Chromosome 4"/>
</dbReference>
<gene>
    <name evidence="1" type="ORF">HPB50_012788</name>
</gene>
<sequence length="352" mass="39072">MEPDQSGGQMDVGLSAEMTRVTEESAGGSGSKQMAMLQMQLRITEMELAMERLRNENGARAAAAVQSTEADQSEGKRLRYTSLLKDILVPMPMQESLVPSWFDDVEATFDCYDVPGEWRAGVSSVEEFRNLVVTDRLRDTMGVEACSFVIQNEAPSKIMLPLEMAELVESFKESRRGMTNSSELARDQSVYEHTHARSVYGCSIIRKHPPRSRAADRQIWQIRTTHMADTQVCAPVPSSAGPSTLSAVSKNVLPTDMADMRTLTCELNASSDSPCNVEQVSMSTRTFTCELDASSSCPSNVKCLRVDLCTDGDAHEWITSYSRTTNTTWIVDRETQNPKRHVHVFISFTSGE</sequence>
<evidence type="ECO:0000313" key="2">
    <source>
        <dbReference type="Proteomes" id="UP000821845"/>
    </source>
</evidence>
<dbReference type="EMBL" id="CM023484">
    <property type="protein sequence ID" value="KAH6933180.1"/>
    <property type="molecule type" value="Genomic_DNA"/>
</dbReference>
<keyword evidence="2" id="KW-1185">Reference proteome</keyword>
<accession>A0ACB7SEZ9</accession>
<protein>
    <submittedName>
        <fullName evidence="1">Uncharacterized protein</fullName>
    </submittedName>
</protein>
<comment type="caution">
    <text evidence="1">The sequence shown here is derived from an EMBL/GenBank/DDBJ whole genome shotgun (WGS) entry which is preliminary data.</text>
</comment>